<evidence type="ECO:0000313" key="6">
    <source>
        <dbReference type="Proteomes" id="UP001172737"/>
    </source>
</evidence>
<dbReference type="InterPro" id="IPR000843">
    <property type="entry name" value="HTH_LacI"/>
</dbReference>
<dbReference type="InterPro" id="IPR028082">
    <property type="entry name" value="Peripla_BP_I"/>
</dbReference>
<proteinExistence type="predicted"/>
<sequence>MARRAGVSASTVSYVLSGERPISEATRDRVRAAIAELGYTPNALARGLAGGWRGMIGLHWPLGDRPISTTESEYIAAVSDAARRRGFHLLLWSNPVDETDEWKLVLSQGLVDGVVLMEVVTDDPRLPVLDKLGTPYVIVGRDDARPEANHVDADFDDLAERAVAYVGEHGHRELVLLSQTEQIDRSGYGPVSRMRRSLERASGRAGARLHTVHAPLSIRGGRQAFLDMRRIAPEATCVLEVNEPATIGLLESVTAAGLDVPRDLSVLALNQGRVAMEMVVPELSDVSAPPHEISARAVGALIDRVEGASAHPIAELVRAATTERQSVARAPASRR</sequence>
<dbReference type="EMBL" id="JAUHPX010000003">
    <property type="protein sequence ID" value="MDN4487926.1"/>
    <property type="molecule type" value="Genomic_DNA"/>
</dbReference>
<evidence type="ECO:0000259" key="4">
    <source>
        <dbReference type="PROSITE" id="PS50932"/>
    </source>
</evidence>
<dbReference type="Gene3D" id="3.40.50.2300">
    <property type="match status" value="2"/>
</dbReference>
<dbReference type="GO" id="GO:0003700">
    <property type="term" value="F:DNA-binding transcription factor activity"/>
    <property type="evidence" value="ECO:0007669"/>
    <property type="project" value="TreeGrafter"/>
</dbReference>
<evidence type="ECO:0000256" key="2">
    <source>
        <dbReference type="ARBA" id="ARBA00023125"/>
    </source>
</evidence>
<evidence type="ECO:0000256" key="3">
    <source>
        <dbReference type="ARBA" id="ARBA00023163"/>
    </source>
</evidence>
<keyword evidence="3" id="KW-0804">Transcription</keyword>
<dbReference type="AlphaFoldDB" id="A0AAW7M9F4"/>
<dbReference type="SUPFAM" id="SSF53822">
    <property type="entry name" value="Periplasmic binding protein-like I"/>
    <property type="match status" value="1"/>
</dbReference>
<dbReference type="PANTHER" id="PTHR30146">
    <property type="entry name" value="LACI-RELATED TRANSCRIPTIONAL REPRESSOR"/>
    <property type="match status" value="1"/>
</dbReference>
<dbReference type="InterPro" id="IPR010982">
    <property type="entry name" value="Lambda_DNA-bd_dom_sf"/>
</dbReference>
<gene>
    <name evidence="5" type="ORF">QQX10_07070</name>
</gene>
<name>A0AAW7M9F4_9MICO</name>
<evidence type="ECO:0000256" key="1">
    <source>
        <dbReference type="ARBA" id="ARBA00023015"/>
    </source>
</evidence>
<protein>
    <submittedName>
        <fullName evidence="5">LacI family DNA-binding transcriptional regulator</fullName>
    </submittedName>
</protein>
<dbReference type="PROSITE" id="PS50932">
    <property type="entry name" value="HTH_LACI_2"/>
    <property type="match status" value="1"/>
</dbReference>
<dbReference type="GO" id="GO:0000976">
    <property type="term" value="F:transcription cis-regulatory region binding"/>
    <property type="evidence" value="ECO:0007669"/>
    <property type="project" value="TreeGrafter"/>
</dbReference>
<dbReference type="CDD" id="cd01392">
    <property type="entry name" value="HTH_LacI"/>
    <property type="match status" value="1"/>
</dbReference>
<reference evidence="5" key="1">
    <citation type="submission" date="2023-06" db="EMBL/GenBank/DDBJ databases">
        <title>Sysu t00039.</title>
        <authorList>
            <person name="Gao L."/>
            <person name="Fang B.-Z."/>
            <person name="Li W.-J."/>
        </authorList>
    </citation>
    <scope>NUCLEOTIDE SEQUENCE</scope>
    <source>
        <strain evidence="5">SYSU T00039</strain>
    </source>
</reference>
<comment type="caution">
    <text evidence="5">The sequence shown here is derived from an EMBL/GenBank/DDBJ whole genome shotgun (WGS) entry which is preliminary data.</text>
</comment>
<dbReference type="Pfam" id="PF13377">
    <property type="entry name" value="Peripla_BP_3"/>
    <property type="match status" value="1"/>
</dbReference>
<dbReference type="SMART" id="SM00354">
    <property type="entry name" value="HTH_LACI"/>
    <property type="match status" value="1"/>
</dbReference>
<keyword evidence="1" id="KW-0805">Transcription regulation</keyword>
<keyword evidence="6" id="KW-1185">Reference proteome</keyword>
<feature type="domain" description="HTH lacI-type" evidence="4">
    <location>
        <begin position="1"/>
        <end position="50"/>
    </location>
</feature>
<dbReference type="SUPFAM" id="SSF47413">
    <property type="entry name" value="lambda repressor-like DNA-binding domains"/>
    <property type="match status" value="1"/>
</dbReference>
<dbReference type="PANTHER" id="PTHR30146:SF153">
    <property type="entry name" value="LACTOSE OPERON REPRESSOR"/>
    <property type="match status" value="1"/>
</dbReference>
<dbReference type="Gene3D" id="1.10.260.40">
    <property type="entry name" value="lambda repressor-like DNA-binding domains"/>
    <property type="match status" value="1"/>
</dbReference>
<keyword evidence="2 5" id="KW-0238">DNA-binding</keyword>
<dbReference type="Pfam" id="PF00356">
    <property type="entry name" value="LacI"/>
    <property type="match status" value="1"/>
</dbReference>
<dbReference type="InterPro" id="IPR046335">
    <property type="entry name" value="LacI/GalR-like_sensor"/>
</dbReference>
<evidence type="ECO:0000313" key="5">
    <source>
        <dbReference type="EMBL" id="MDN4487926.1"/>
    </source>
</evidence>
<accession>A0AAW7M9F4</accession>
<dbReference type="Proteomes" id="UP001172737">
    <property type="component" value="Unassembled WGS sequence"/>
</dbReference>
<organism evidence="5 6">
    <name type="scientific">Demequina lignilytica</name>
    <dbReference type="NCBI Taxonomy" id="3051663"/>
    <lineage>
        <taxon>Bacteria</taxon>
        <taxon>Bacillati</taxon>
        <taxon>Actinomycetota</taxon>
        <taxon>Actinomycetes</taxon>
        <taxon>Micrococcales</taxon>
        <taxon>Demequinaceae</taxon>
        <taxon>Demequina</taxon>
    </lineage>
</organism>